<keyword evidence="7" id="KW-1185">Reference proteome</keyword>
<protein>
    <submittedName>
        <fullName evidence="6">Alpha/beta hydrolase</fullName>
    </submittedName>
</protein>
<keyword evidence="2 4" id="KW-0732">Signal</keyword>
<feature type="chain" id="PRO_5045473665" evidence="4">
    <location>
        <begin position="27"/>
        <end position="525"/>
    </location>
</feature>
<dbReference type="InterPro" id="IPR029058">
    <property type="entry name" value="AB_hydrolase_fold"/>
</dbReference>
<proteinExistence type="inferred from homology"/>
<dbReference type="PANTHER" id="PTHR43248">
    <property type="entry name" value="2-SUCCINYL-6-HYDROXY-2,4-CYCLOHEXADIENE-1-CARBOXYLATE SYNTHASE"/>
    <property type="match status" value="1"/>
</dbReference>
<evidence type="ECO:0000256" key="4">
    <source>
        <dbReference type="SAM" id="SignalP"/>
    </source>
</evidence>
<comment type="similarity">
    <text evidence="1">Belongs to the peptidase S33 family.</text>
</comment>
<evidence type="ECO:0000259" key="5">
    <source>
        <dbReference type="Pfam" id="PF00561"/>
    </source>
</evidence>
<name>A0ABP7CJP5_9ACTN</name>
<evidence type="ECO:0000313" key="6">
    <source>
        <dbReference type="EMBL" id="GAA3689542.1"/>
    </source>
</evidence>
<evidence type="ECO:0000256" key="2">
    <source>
        <dbReference type="ARBA" id="ARBA00022729"/>
    </source>
</evidence>
<dbReference type="Gene3D" id="3.40.50.1820">
    <property type="entry name" value="alpha/beta hydrolase"/>
    <property type="match status" value="1"/>
</dbReference>
<dbReference type="EMBL" id="BAAAZP010000112">
    <property type="protein sequence ID" value="GAA3689542.1"/>
    <property type="molecule type" value="Genomic_DNA"/>
</dbReference>
<evidence type="ECO:0000256" key="1">
    <source>
        <dbReference type="ARBA" id="ARBA00010088"/>
    </source>
</evidence>
<dbReference type="SUPFAM" id="SSF53474">
    <property type="entry name" value="alpha/beta-Hydrolases"/>
    <property type="match status" value="1"/>
</dbReference>
<dbReference type="RefSeq" id="WP_344886459.1">
    <property type="nucleotide sequence ID" value="NZ_BAAAZP010000112.1"/>
</dbReference>
<feature type="domain" description="AB hydrolase-1" evidence="5">
    <location>
        <begin position="94"/>
        <end position="426"/>
    </location>
</feature>
<accession>A0ABP7CJP5</accession>
<sequence>MRRTVLSLGLLAALTAPLMPVTPATATATAGPVAGATTPASAQSIAWAPCAENTAVECGTLTVPVDYAKPDGEKFELALARRKATDPAARIGSLVINPGGPGGSGVEAVLGDWLGFSSELTSRFDVVGFDPRGVARSHPILCSLDLAVQAPDPLSIKSQADFEALLAHNERYRQDCRQRTGPLFDQVHTGNVVRDLDVLRAALGDDKLTYYGVSYGTLIGQLYAEQFPGRVRALTLDSNMDHSLGTRAFLDTESWTAQDSFNEFVAWCGKTASCALHGQDVRAVWRDLLARADRGELEVPGFPGVKLTKLHLIRQAFGAFYGPAFKELADFLEALAKGTPSEAKAILTPLATSSEQVINDATQVFCQDYLLPIRDYREYERHIRRSAAIAPDMLISSAGHGTSVACLGTSAPIPNPQHRLDVSGTPTLLLGNALHDPATAYPWAVNAARQIGREARLLTYEGWGHGIYGRGECPTTAIDDYLVSLKVPAKGARCEAVPPAEVGPLRTRPLPGPVPGMPGWTFARS</sequence>
<keyword evidence="3 6" id="KW-0378">Hydrolase</keyword>
<organism evidence="6 7">
    <name type="scientific">Nonomuraea antimicrobica</name>
    <dbReference type="NCBI Taxonomy" id="561173"/>
    <lineage>
        <taxon>Bacteria</taxon>
        <taxon>Bacillati</taxon>
        <taxon>Actinomycetota</taxon>
        <taxon>Actinomycetes</taxon>
        <taxon>Streptosporangiales</taxon>
        <taxon>Streptosporangiaceae</taxon>
        <taxon>Nonomuraea</taxon>
    </lineage>
</organism>
<dbReference type="PANTHER" id="PTHR43248:SF29">
    <property type="entry name" value="TRIPEPTIDYL AMINOPEPTIDASE"/>
    <property type="match status" value="1"/>
</dbReference>
<evidence type="ECO:0000256" key="3">
    <source>
        <dbReference type="ARBA" id="ARBA00022801"/>
    </source>
</evidence>
<dbReference type="Proteomes" id="UP001500902">
    <property type="component" value="Unassembled WGS sequence"/>
</dbReference>
<dbReference type="InterPro" id="IPR000073">
    <property type="entry name" value="AB_hydrolase_1"/>
</dbReference>
<dbReference type="GO" id="GO:0016787">
    <property type="term" value="F:hydrolase activity"/>
    <property type="evidence" value="ECO:0007669"/>
    <property type="project" value="UniProtKB-KW"/>
</dbReference>
<comment type="caution">
    <text evidence="6">The sequence shown here is derived from an EMBL/GenBank/DDBJ whole genome shotgun (WGS) entry which is preliminary data.</text>
</comment>
<dbReference type="InterPro" id="IPR051601">
    <property type="entry name" value="Serine_prot/Carboxylest_S33"/>
</dbReference>
<feature type="signal peptide" evidence="4">
    <location>
        <begin position="1"/>
        <end position="26"/>
    </location>
</feature>
<evidence type="ECO:0000313" key="7">
    <source>
        <dbReference type="Proteomes" id="UP001500902"/>
    </source>
</evidence>
<dbReference type="Pfam" id="PF00561">
    <property type="entry name" value="Abhydrolase_1"/>
    <property type="match status" value="1"/>
</dbReference>
<gene>
    <name evidence="6" type="ORF">GCM10022224_063740</name>
</gene>
<reference evidence="7" key="1">
    <citation type="journal article" date="2019" name="Int. J. Syst. Evol. Microbiol.">
        <title>The Global Catalogue of Microorganisms (GCM) 10K type strain sequencing project: providing services to taxonomists for standard genome sequencing and annotation.</title>
        <authorList>
            <consortium name="The Broad Institute Genomics Platform"/>
            <consortium name="The Broad Institute Genome Sequencing Center for Infectious Disease"/>
            <person name="Wu L."/>
            <person name="Ma J."/>
        </authorList>
    </citation>
    <scope>NUCLEOTIDE SEQUENCE [LARGE SCALE GENOMIC DNA]</scope>
    <source>
        <strain evidence="7">JCM 16904</strain>
    </source>
</reference>